<dbReference type="Gene3D" id="3.40.50.12780">
    <property type="entry name" value="N-terminal domain of ligase-like"/>
    <property type="match status" value="1"/>
</dbReference>
<dbReference type="EMBL" id="VBSB01000015">
    <property type="protein sequence ID" value="NTY62407.1"/>
    <property type="molecule type" value="Genomic_DNA"/>
</dbReference>
<dbReference type="PANTHER" id="PTHR43767:SF1">
    <property type="entry name" value="NONRIBOSOMAL PEPTIDE SYNTHASE PES1 (EUROFUNG)-RELATED"/>
    <property type="match status" value="1"/>
</dbReference>
<dbReference type="NCBIfam" id="NF005877">
    <property type="entry name" value="PRK07824.1"/>
    <property type="match status" value="1"/>
</dbReference>
<proteinExistence type="predicted"/>
<dbReference type="Gene3D" id="3.30.300.30">
    <property type="match status" value="1"/>
</dbReference>
<keyword evidence="4" id="KW-1185">Reference proteome</keyword>
<dbReference type="EC" id="6.2.1.26" evidence="3"/>
<organism evidence="3 4">
    <name type="scientific">Mycolicibacterium sphagni</name>
    <dbReference type="NCBI Taxonomy" id="1786"/>
    <lineage>
        <taxon>Bacteria</taxon>
        <taxon>Bacillati</taxon>
        <taxon>Actinomycetota</taxon>
        <taxon>Actinomycetes</taxon>
        <taxon>Mycobacteriales</taxon>
        <taxon>Mycobacteriaceae</taxon>
        <taxon>Mycolicibacterium</taxon>
    </lineage>
</organism>
<evidence type="ECO:0000313" key="3">
    <source>
        <dbReference type="EMBL" id="NTY62407.1"/>
    </source>
</evidence>
<evidence type="ECO:0000259" key="1">
    <source>
        <dbReference type="Pfam" id="PF00501"/>
    </source>
</evidence>
<dbReference type="Pfam" id="PF00501">
    <property type="entry name" value="AMP-binding"/>
    <property type="match status" value="1"/>
</dbReference>
<dbReference type="GO" id="GO:0008756">
    <property type="term" value="F:o-succinylbenzoate-CoA ligase activity"/>
    <property type="evidence" value="ECO:0007669"/>
    <property type="project" value="UniProtKB-EC"/>
</dbReference>
<feature type="domain" description="AMP-binding enzyme C-terminal" evidence="2">
    <location>
        <begin position="301"/>
        <end position="377"/>
    </location>
</feature>
<protein>
    <submittedName>
        <fullName evidence="3">O-succinylbenzoate--CoA ligase</fullName>
        <ecNumber evidence="3">6.2.1.26</ecNumber>
    </submittedName>
</protein>
<dbReference type="PANTHER" id="PTHR43767">
    <property type="entry name" value="LONG-CHAIN-FATTY-ACID--COA LIGASE"/>
    <property type="match status" value="1"/>
</dbReference>
<reference evidence="3 4" key="1">
    <citation type="submission" date="2019-05" db="EMBL/GenBank/DDBJ databases">
        <title>Mycolicibacterium sphagni ENV482 genome assembly.</title>
        <authorList>
            <person name="Chen W."/>
            <person name="Faulkner N.W."/>
            <person name="Hyman M.R."/>
        </authorList>
    </citation>
    <scope>NUCLEOTIDE SEQUENCE [LARGE SCALE GENOMIC DNA]</scope>
    <source>
        <strain evidence="3 4">ENV482</strain>
    </source>
</reference>
<dbReference type="PROSITE" id="PS00455">
    <property type="entry name" value="AMP_BINDING"/>
    <property type="match status" value="1"/>
</dbReference>
<feature type="domain" description="AMP-dependent synthetase/ligase" evidence="1">
    <location>
        <begin position="58"/>
        <end position="251"/>
    </location>
</feature>
<sequence>MTILRALAIPPGPSAQSLMPALAGVLDGRDAPLVPIPAGDFRESELLTTSLRVGEEIDDNVALVVPTSGTTGTPKGAMLTPAALVASAAATHDRLGGPGNWLLALPAHHIAGIQVLVRSLQAGTVPVELDISAGFDATELPTAIAQLGSGRRYTSLVAAQLAKALLDPEATAALADLDAVLLGGGPAPRPVLEGAAAAGIAVVRTYGSSETAGGCVYDGVPLDGVTIRLDDGTEPGEGRIVIGGPTLALGYRNRPDPDPFDEPGWFRTDDLGILDEAGSLTVLGRVDEAISTGGLTVMPAQVETVLSRHPAIADCAVFGLEDDRLGERVAAAVVLVTGAIEPTLDDIRAYLSQSLDSTATPRELHIVDELPRRGIGKLDRRALRERFANGGDLPGGYGW</sequence>
<dbReference type="Proteomes" id="UP000708347">
    <property type="component" value="Unassembled WGS sequence"/>
</dbReference>
<dbReference type="Pfam" id="PF13193">
    <property type="entry name" value="AMP-binding_C"/>
    <property type="match status" value="1"/>
</dbReference>
<name>A0ABX2K0B1_9MYCO</name>
<dbReference type="SUPFAM" id="SSF56801">
    <property type="entry name" value="Acetyl-CoA synthetase-like"/>
    <property type="match status" value="1"/>
</dbReference>
<evidence type="ECO:0000259" key="2">
    <source>
        <dbReference type="Pfam" id="PF13193"/>
    </source>
</evidence>
<dbReference type="InterPro" id="IPR025110">
    <property type="entry name" value="AMP-bd_C"/>
</dbReference>
<dbReference type="InterPro" id="IPR042099">
    <property type="entry name" value="ANL_N_sf"/>
</dbReference>
<dbReference type="InterPro" id="IPR050237">
    <property type="entry name" value="ATP-dep_AMP-bd_enzyme"/>
</dbReference>
<comment type="caution">
    <text evidence="3">The sequence shown here is derived from an EMBL/GenBank/DDBJ whole genome shotgun (WGS) entry which is preliminary data.</text>
</comment>
<dbReference type="InterPro" id="IPR000873">
    <property type="entry name" value="AMP-dep_synth/lig_dom"/>
</dbReference>
<gene>
    <name evidence="3" type="ORF">FEG63_22990</name>
</gene>
<keyword evidence="3" id="KW-0436">Ligase</keyword>
<dbReference type="InterPro" id="IPR020845">
    <property type="entry name" value="AMP-binding_CS"/>
</dbReference>
<dbReference type="InterPro" id="IPR045851">
    <property type="entry name" value="AMP-bd_C_sf"/>
</dbReference>
<accession>A0ABX2K0B1</accession>
<evidence type="ECO:0000313" key="4">
    <source>
        <dbReference type="Proteomes" id="UP000708347"/>
    </source>
</evidence>